<gene>
    <name evidence="1" type="ORF">NKR19_g9472</name>
</gene>
<evidence type="ECO:0000313" key="2">
    <source>
        <dbReference type="Proteomes" id="UP001174691"/>
    </source>
</evidence>
<sequence>MGTPGGISLTSSAGSCLSGMKVAYRAFAEQHQHVIDILDAMASHQQCAPRLDAPEWVYDGRVTGDAIDIIARQLPDATSRLRWS</sequence>
<evidence type="ECO:0000313" key="1">
    <source>
        <dbReference type="EMBL" id="KAJ9131755.1"/>
    </source>
</evidence>
<dbReference type="Proteomes" id="UP001174691">
    <property type="component" value="Unassembled WGS sequence"/>
</dbReference>
<keyword evidence="2" id="KW-1185">Reference proteome</keyword>
<proteinExistence type="predicted"/>
<organism evidence="1 2">
    <name type="scientific">Coniochaeta hoffmannii</name>
    <dbReference type="NCBI Taxonomy" id="91930"/>
    <lineage>
        <taxon>Eukaryota</taxon>
        <taxon>Fungi</taxon>
        <taxon>Dikarya</taxon>
        <taxon>Ascomycota</taxon>
        <taxon>Pezizomycotina</taxon>
        <taxon>Sordariomycetes</taxon>
        <taxon>Sordariomycetidae</taxon>
        <taxon>Coniochaetales</taxon>
        <taxon>Coniochaetaceae</taxon>
        <taxon>Coniochaeta</taxon>
    </lineage>
</organism>
<accession>A0AA38VDG6</accession>
<reference evidence="1" key="1">
    <citation type="submission" date="2022-07" db="EMBL/GenBank/DDBJ databases">
        <title>Fungi with potential for degradation of polypropylene.</title>
        <authorList>
            <person name="Gostincar C."/>
        </authorList>
    </citation>
    <scope>NUCLEOTIDE SEQUENCE</scope>
    <source>
        <strain evidence="1">EXF-13287</strain>
    </source>
</reference>
<comment type="caution">
    <text evidence="1">The sequence shown here is derived from an EMBL/GenBank/DDBJ whole genome shotgun (WGS) entry which is preliminary data.</text>
</comment>
<dbReference type="AlphaFoldDB" id="A0AA38VDG6"/>
<protein>
    <submittedName>
        <fullName evidence="1">Uncharacterized protein</fullName>
    </submittedName>
</protein>
<dbReference type="EMBL" id="JANBVN010000229">
    <property type="protein sequence ID" value="KAJ9131755.1"/>
    <property type="molecule type" value="Genomic_DNA"/>
</dbReference>
<name>A0AA38VDG6_9PEZI</name>